<evidence type="ECO:0000313" key="2">
    <source>
        <dbReference type="EMBL" id="TNV79636.1"/>
    </source>
</evidence>
<dbReference type="Proteomes" id="UP000785679">
    <property type="component" value="Unassembled WGS sequence"/>
</dbReference>
<keyword evidence="3" id="KW-1185">Reference proteome</keyword>
<dbReference type="EMBL" id="RRYP01008647">
    <property type="protein sequence ID" value="TNV79636.1"/>
    <property type="molecule type" value="Genomic_DNA"/>
</dbReference>
<dbReference type="OrthoDB" id="327480at2759"/>
<gene>
    <name evidence="2" type="ORF">FGO68_gene7143</name>
</gene>
<dbReference type="AlphaFoldDB" id="A0A8J8NQE8"/>
<feature type="transmembrane region" description="Helical" evidence="1">
    <location>
        <begin position="35"/>
        <end position="52"/>
    </location>
</feature>
<organism evidence="2 3">
    <name type="scientific">Halteria grandinella</name>
    <dbReference type="NCBI Taxonomy" id="5974"/>
    <lineage>
        <taxon>Eukaryota</taxon>
        <taxon>Sar</taxon>
        <taxon>Alveolata</taxon>
        <taxon>Ciliophora</taxon>
        <taxon>Intramacronucleata</taxon>
        <taxon>Spirotrichea</taxon>
        <taxon>Stichotrichia</taxon>
        <taxon>Sporadotrichida</taxon>
        <taxon>Halteriidae</taxon>
        <taxon>Halteria</taxon>
    </lineage>
</organism>
<sequence>MRTDIYYRSAYLQIDTIQFCNYNLMEEKPTLKQRCSSFWTLIASILPFFSIGKYNQGFYFKNRTYYSTFVGGLLTLILGLSFFTYSISLLKEVFEVSDYNLDMKLIDIYHWDDISLFTLGHFQENFVQALVLSLDLQMYIQQTELDAIDLPLLPFTDRYNSSIGCSFQPDSTEEYTEVIKKVANMQAVISSRVVSQGVYRISFNIVEKKRKPDSYQGGLSVSIHYWQYFFSQNGQFRQASQLDLNNVTESRLLVTFQGNEFSETDDIIGISSSSFKRNFYPSDGTVKPSEKQEPSRIHQLTLFFTPLVKIYERYPQTLVYALARIGGLLGIMKVFTVMVYFTHQALFIRDLKRADRKWTVGINTQSGNLTQAGQTNDSIYQQQPSLRFGNNHLQSIRESSAIAFPLLTEAGRPSNNLNGLNGASTLGETEQISKPVHIKDIYTFENFKLMYEDFLANKPKARILSQYGPQENDSLRETVIEQGRRIESLEDIIAKQGELIDKLLSKTIKD</sequence>
<protein>
    <submittedName>
        <fullName evidence="2">Uncharacterized protein</fullName>
    </submittedName>
</protein>
<reference evidence="2" key="1">
    <citation type="submission" date="2019-06" db="EMBL/GenBank/DDBJ databases">
        <authorList>
            <person name="Zheng W."/>
        </authorList>
    </citation>
    <scope>NUCLEOTIDE SEQUENCE</scope>
    <source>
        <strain evidence="2">QDHG01</strain>
    </source>
</reference>
<feature type="transmembrane region" description="Helical" evidence="1">
    <location>
        <begin position="64"/>
        <end position="85"/>
    </location>
</feature>
<name>A0A8J8NQE8_HALGN</name>
<comment type="caution">
    <text evidence="2">The sequence shown here is derived from an EMBL/GenBank/DDBJ whole genome shotgun (WGS) entry which is preliminary data.</text>
</comment>
<proteinExistence type="predicted"/>
<accession>A0A8J8NQE8</accession>
<keyword evidence="1" id="KW-0812">Transmembrane</keyword>
<evidence type="ECO:0000256" key="1">
    <source>
        <dbReference type="SAM" id="Phobius"/>
    </source>
</evidence>
<keyword evidence="1" id="KW-1133">Transmembrane helix</keyword>
<keyword evidence="1" id="KW-0472">Membrane</keyword>
<evidence type="ECO:0000313" key="3">
    <source>
        <dbReference type="Proteomes" id="UP000785679"/>
    </source>
</evidence>
<feature type="transmembrane region" description="Helical" evidence="1">
    <location>
        <begin position="318"/>
        <end position="341"/>
    </location>
</feature>